<dbReference type="eggNOG" id="COG2367">
    <property type="taxonomic scope" value="Bacteria"/>
</dbReference>
<accession>D1AEE9</accession>
<dbReference type="Proteomes" id="UP000001918">
    <property type="component" value="Chromosome"/>
</dbReference>
<dbReference type="InterPro" id="IPR000871">
    <property type="entry name" value="Beta-lactam_class-A"/>
</dbReference>
<dbReference type="AlphaFoldDB" id="D1AEE9"/>
<gene>
    <name evidence="2" type="ordered locus">Tcur_0158</name>
</gene>
<dbReference type="PANTHER" id="PTHR35333:SF3">
    <property type="entry name" value="BETA-LACTAMASE-TYPE TRANSPEPTIDASE FOLD CONTAINING PROTEIN"/>
    <property type="match status" value="1"/>
</dbReference>
<evidence type="ECO:0000313" key="3">
    <source>
        <dbReference type="Proteomes" id="UP000001918"/>
    </source>
</evidence>
<feature type="domain" description="Beta-lactamase class A catalytic" evidence="1">
    <location>
        <begin position="90"/>
        <end position="228"/>
    </location>
</feature>
<dbReference type="EMBL" id="CP001738">
    <property type="protein sequence ID" value="ACY95765.1"/>
    <property type="molecule type" value="Genomic_DNA"/>
</dbReference>
<dbReference type="InterPro" id="IPR045155">
    <property type="entry name" value="Beta-lactam_cat"/>
</dbReference>
<organism evidence="2 3">
    <name type="scientific">Thermomonospora curvata (strain ATCC 19995 / DSM 43183 / JCM 3096 / KCTC 9072 / NBRC 15933 / NCIMB 10081 / Henssen B9)</name>
    <dbReference type="NCBI Taxonomy" id="471852"/>
    <lineage>
        <taxon>Bacteria</taxon>
        <taxon>Bacillati</taxon>
        <taxon>Actinomycetota</taxon>
        <taxon>Actinomycetes</taxon>
        <taxon>Streptosporangiales</taxon>
        <taxon>Thermomonosporaceae</taxon>
        <taxon>Thermomonospora</taxon>
    </lineage>
</organism>
<dbReference type="GO" id="GO:0008800">
    <property type="term" value="F:beta-lactamase activity"/>
    <property type="evidence" value="ECO:0007669"/>
    <property type="project" value="InterPro"/>
</dbReference>
<dbReference type="InterPro" id="IPR012338">
    <property type="entry name" value="Beta-lactam/transpept-like"/>
</dbReference>
<keyword evidence="3" id="KW-1185">Reference proteome</keyword>
<dbReference type="Gene3D" id="3.40.710.10">
    <property type="entry name" value="DD-peptidase/beta-lactamase superfamily"/>
    <property type="match status" value="1"/>
</dbReference>
<reference evidence="2 3" key="1">
    <citation type="journal article" date="2011" name="Stand. Genomic Sci.">
        <title>Complete genome sequence of Thermomonospora curvata type strain (B9).</title>
        <authorList>
            <person name="Chertkov O."/>
            <person name="Sikorski J."/>
            <person name="Nolan M."/>
            <person name="Lapidus A."/>
            <person name="Lucas S."/>
            <person name="Del Rio T.G."/>
            <person name="Tice H."/>
            <person name="Cheng J.F."/>
            <person name="Goodwin L."/>
            <person name="Pitluck S."/>
            <person name="Liolios K."/>
            <person name="Ivanova N."/>
            <person name="Mavromatis K."/>
            <person name="Mikhailova N."/>
            <person name="Ovchinnikova G."/>
            <person name="Pati A."/>
            <person name="Chen A."/>
            <person name="Palaniappan K."/>
            <person name="Djao O.D."/>
            <person name="Land M."/>
            <person name="Hauser L."/>
            <person name="Chang Y.J."/>
            <person name="Jeffries C.D."/>
            <person name="Brettin T."/>
            <person name="Han C."/>
            <person name="Detter J.C."/>
            <person name="Rohde M."/>
            <person name="Goker M."/>
            <person name="Woyke T."/>
            <person name="Bristow J."/>
            <person name="Eisen J.A."/>
            <person name="Markowitz V."/>
            <person name="Hugenholtz P."/>
            <person name="Klenk H.P."/>
            <person name="Kyrpides N.C."/>
        </authorList>
    </citation>
    <scope>NUCLEOTIDE SEQUENCE [LARGE SCALE GENOMIC DNA]</scope>
    <source>
        <strain evidence="3">ATCC 19995 / DSM 43183 / JCM 3096 / KCTC 9072 / NBRC 15933 / NCIMB 10081 / Henssen B9</strain>
    </source>
</reference>
<evidence type="ECO:0000259" key="1">
    <source>
        <dbReference type="Pfam" id="PF13354"/>
    </source>
</evidence>
<dbReference type="HOGENOM" id="CLU_050510_1_0_11"/>
<dbReference type="STRING" id="471852.Tcur_0158"/>
<evidence type="ECO:0000313" key="2">
    <source>
        <dbReference type="EMBL" id="ACY95765.1"/>
    </source>
</evidence>
<name>D1AEE9_THECD</name>
<dbReference type="SUPFAM" id="SSF56601">
    <property type="entry name" value="beta-lactamase/transpeptidase-like"/>
    <property type="match status" value="1"/>
</dbReference>
<dbReference type="KEGG" id="tcu:Tcur_0158"/>
<dbReference type="RefSeq" id="WP_012850549.1">
    <property type="nucleotide sequence ID" value="NC_013510.1"/>
</dbReference>
<dbReference type="Pfam" id="PF13354">
    <property type="entry name" value="Beta-lactamase2"/>
    <property type="match status" value="1"/>
</dbReference>
<protein>
    <recommendedName>
        <fullName evidence="1">Beta-lactamase class A catalytic domain-containing protein</fullName>
    </recommendedName>
</protein>
<sequence>MDLTGTSRTGPGRLDPLHRRRLTRAVERALRGTGRARLSVSACDLTTGAGYSYGTARRFVTASIVKVDILAALLLRLGRQGRSLDGPQREQAARMIIDSDNDAASALWAQIGGAAGLSEANEALGLRETTATGAGWGLTGTSARDQIRLLRALAGPGGPLAASDRELIWEFMGAVNAGQRWGVGAAAGSAGRVALKNGWLPRSADGGLWVINSIGRIRDGHDYLIAVLSDRNATKEAGIALVERVAVTVMDALRQTTSR</sequence>
<dbReference type="GO" id="GO:0030655">
    <property type="term" value="P:beta-lactam antibiotic catabolic process"/>
    <property type="evidence" value="ECO:0007669"/>
    <property type="project" value="InterPro"/>
</dbReference>
<dbReference type="OrthoDB" id="3524371at2"/>
<dbReference type="GO" id="GO:0046677">
    <property type="term" value="P:response to antibiotic"/>
    <property type="evidence" value="ECO:0007669"/>
    <property type="project" value="InterPro"/>
</dbReference>
<proteinExistence type="predicted"/>
<dbReference type="PANTHER" id="PTHR35333">
    <property type="entry name" value="BETA-LACTAMASE"/>
    <property type="match status" value="1"/>
</dbReference>